<comment type="caution">
    <text evidence="3">The sequence shown here is derived from an EMBL/GenBank/DDBJ whole genome shotgun (WGS) entry which is preliminary data.</text>
</comment>
<dbReference type="PANTHER" id="PTHR21448">
    <property type="entry name" value="SMOOTH MUSCLE MYOSIN HEAVY CHAIN-RELATED"/>
    <property type="match status" value="1"/>
</dbReference>
<evidence type="ECO:0000256" key="1">
    <source>
        <dbReference type="SAM" id="Coils"/>
    </source>
</evidence>
<dbReference type="Pfam" id="PF10205">
    <property type="entry name" value="KLRAQ"/>
    <property type="match status" value="1"/>
</dbReference>
<keyword evidence="1" id="KW-0175">Coiled coil</keyword>
<feature type="coiled-coil region" evidence="1">
    <location>
        <begin position="17"/>
        <end position="79"/>
    </location>
</feature>
<feature type="non-terminal residue" evidence="3">
    <location>
        <position position="82"/>
    </location>
</feature>
<dbReference type="AlphaFoldDB" id="A0A5N5SKZ7"/>
<dbReference type="Proteomes" id="UP000326759">
    <property type="component" value="Unassembled WGS sequence"/>
</dbReference>
<reference evidence="3 4" key="1">
    <citation type="journal article" date="2019" name="PLoS Biol.">
        <title>Sex chromosomes control vertical transmission of feminizing Wolbachia symbionts in an isopod.</title>
        <authorList>
            <person name="Becking T."/>
            <person name="Chebbi M.A."/>
            <person name="Giraud I."/>
            <person name="Moumen B."/>
            <person name="Laverre T."/>
            <person name="Caubet Y."/>
            <person name="Peccoud J."/>
            <person name="Gilbert C."/>
            <person name="Cordaux R."/>
        </authorList>
    </citation>
    <scope>NUCLEOTIDE SEQUENCE [LARGE SCALE GENOMIC DNA]</scope>
    <source>
        <strain evidence="3">ANa2</strain>
        <tissue evidence="3">Whole body excluding digestive tract and cuticle</tissue>
    </source>
</reference>
<gene>
    <name evidence="3" type="ORF">Anas_09854</name>
</gene>
<dbReference type="GO" id="GO:0005769">
    <property type="term" value="C:early endosome"/>
    <property type="evidence" value="ECO:0007669"/>
    <property type="project" value="TreeGrafter"/>
</dbReference>
<evidence type="ECO:0000313" key="4">
    <source>
        <dbReference type="Proteomes" id="UP000326759"/>
    </source>
</evidence>
<protein>
    <submittedName>
        <fullName evidence="3">Protein phosphatase 1 regulatory subunit 21</fullName>
    </submittedName>
</protein>
<accession>A0A5N5SKZ7</accession>
<name>A0A5N5SKZ7_9CRUS</name>
<feature type="domain" description="Protein phosphatase 1 regulatory subunit 21 N-terminal" evidence="2">
    <location>
        <begin position="11"/>
        <end position="82"/>
    </location>
</feature>
<dbReference type="PANTHER" id="PTHR21448:SF0">
    <property type="entry name" value="PROTEIN PHOSPHATASE 1 REGULATORY SUBUNIT 21"/>
    <property type="match status" value="1"/>
</dbReference>
<dbReference type="EMBL" id="SEYY01023644">
    <property type="protein sequence ID" value="KAB7494723.1"/>
    <property type="molecule type" value="Genomic_DNA"/>
</dbReference>
<dbReference type="OrthoDB" id="5566667at2759"/>
<dbReference type="SMART" id="SM01254">
    <property type="entry name" value="KLRAQ"/>
    <property type="match status" value="1"/>
</dbReference>
<organism evidence="3 4">
    <name type="scientific">Armadillidium nasatum</name>
    <dbReference type="NCBI Taxonomy" id="96803"/>
    <lineage>
        <taxon>Eukaryota</taxon>
        <taxon>Metazoa</taxon>
        <taxon>Ecdysozoa</taxon>
        <taxon>Arthropoda</taxon>
        <taxon>Crustacea</taxon>
        <taxon>Multicrustacea</taxon>
        <taxon>Malacostraca</taxon>
        <taxon>Eumalacostraca</taxon>
        <taxon>Peracarida</taxon>
        <taxon>Isopoda</taxon>
        <taxon>Oniscidea</taxon>
        <taxon>Crinocheta</taxon>
        <taxon>Armadillidiidae</taxon>
        <taxon>Armadillidium</taxon>
    </lineage>
</organism>
<dbReference type="InterPro" id="IPR040024">
    <property type="entry name" value="PPP1R21"/>
</dbReference>
<sequence length="82" mass="9756">MDSPDLQFKYQKLAFEYSKLRAQNQVLKRGVKDEQEKALQLKEDINSRDQSLRKAEQELDSLSFRNQQLTKRLSLLQEDLEI</sequence>
<keyword evidence="4" id="KW-1185">Reference proteome</keyword>
<evidence type="ECO:0000313" key="3">
    <source>
        <dbReference type="EMBL" id="KAB7494723.1"/>
    </source>
</evidence>
<proteinExistence type="predicted"/>
<dbReference type="InterPro" id="IPR019343">
    <property type="entry name" value="PPP1R21_N"/>
</dbReference>
<dbReference type="GO" id="GO:0016020">
    <property type="term" value="C:membrane"/>
    <property type="evidence" value="ECO:0007669"/>
    <property type="project" value="TreeGrafter"/>
</dbReference>
<evidence type="ECO:0000259" key="2">
    <source>
        <dbReference type="SMART" id="SM01254"/>
    </source>
</evidence>